<evidence type="ECO:0000313" key="2">
    <source>
        <dbReference type="EMBL" id="RAI97555.1"/>
    </source>
</evidence>
<dbReference type="Proteomes" id="UP000249547">
    <property type="component" value="Unassembled WGS sequence"/>
</dbReference>
<dbReference type="EMBL" id="QLLL01000015">
    <property type="protein sequence ID" value="RAI97555.1"/>
    <property type="molecule type" value="Genomic_DNA"/>
</dbReference>
<keyword evidence="3" id="KW-1185">Reference proteome</keyword>
<dbReference type="InterPro" id="IPR009200">
    <property type="entry name" value="DUF1269_membrane"/>
</dbReference>
<accession>A0A327PZ88</accession>
<sequence>MEKIIVAAFEGKEKAMAAWQRLKDLEALNDIAVYRKVLVHAKDNGEAAVIVDDGDPDTGWRAVTGATFGGFIGLIGGPIGVIIGATFGLFAGAFDEVDAYDVSQDFLMQIKTQSIPGSYTIIIQVEEENEVFIDTYLTPYADRITRTDIRTIYNNYSQREAEEEAKQIALAEQELRDAIEDVKPSAKAKLDKLEAAYKKKKDEIEKNIAAYEKEEAYKSQKITQKIAQVEGADKKKWEDVKEKITIDLQSTKARIRQIFR</sequence>
<feature type="coiled-coil region" evidence="1">
    <location>
        <begin position="154"/>
        <end position="214"/>
    </location>
</feature>
<gene>
    <name evidence="2" type="ORF">LX64_05063</name>
</gene>
<organism evidence="2 3">
    <name type="scientific">Chitinophaga skermanii</name>
    <dbReference type="NCBI Taxonomy" id="331697"/>
    <lineage>
        <taxon>Bacteria</taxon>
        <taxon>Pseudomonadati</taxon>
        <taxon>Bacteroidota</taxon>
        <taxon>Chitinophagia</taxon>
        <taxon>Chitinophagales</taxon>
        <taxon>Chitinophagaceae</taxon>
        <taxon>Chitinophaga</taxon>
    </lineage>
</organism>
<dbReference type="RefSeq" id="WP_111600436.1">
    <property type="nucleotide sequence ID" value="NZ_QLLL01000015.1"/>
</dbReference>
<dbReference type="AlphaFoldDB" id="A0A327PZ88"/>
<evidence type="ECO:0000256" key="1">
    <source>
        <dbReference type="SAM" id="Coils"/>
    </source>
</evidence>
<protein>
    <submittedName>
        <fullName evidence="2">Putative membrane protein</fullName>
    </submittedName>
</protein>
<proteinExistence type="predicted"/>
<comment type="caution">
    <text evidence="2">The sequence shown here is derived from an EMBL/GenBank/DDBJ whole genome shotgun (WGS) entry which is preliminary data.</text>
</comment>
<dbReference type="OrthoDB" id="659808at2"/>
<evidence type="ECO:0000313" key="3">
    <source>
        <dbReference type="Proteomes" id="UP000249547"/>
    </source>
</evidence>
<name>A0A327PZ88_9BACT</name>
<keyword evidence="1" id="KW-0175">Coiled coil</keyword>
<reference evidence="2 3" key="1">
    <citation type="submission" date="2018-06" db="EMBL/GenBank/DDBJ databases">
        <title>Genomic Encyclopedia of Archaeal and Bacterial Type Strains, Phase II (KMG-II): from individual species to whole genera.</title>
        <authorList>
            <person name="Goeker M."/>
        </authorList>
    </citation>
    <scope>NUCLEOTIDE SEQUENCE [LARGE SCALE GENOMIC DNA]</scope>
    <source>
        <strain evidence="2 3">DSM 23857</strain>
    </source>
</reference>
<dbReference type="Pfam" id="PF06897">
    <property type="entry name" value="DUF1269"/>
    <property type="match status" value="1"/>
</dbReference>